<gene>
    <name evidence="3" type="ORF">SAMN05421756_104248</name>
</gene>
<feature type="compositionally biased region" description="Low complexity" evidence="2">
    <location>
        <begin position="11"/>
        <end position="26"/>
    </location>
</feature>
<dbReference type="SUPFAM" id="SSF52833">
    <property type="entry name" value="Thioredoxin-like"/>
    <property type="match status" value="1"/>
</dbReference>
<feature type="region of interest" description="Disordered" evidence="2">
    <location>
        <begin position="1"/>
        <end position="40"/>
    </location>
</feature>
<dbReference type="RefSeq" id="WP_091180764.1">
    <property type="nucleotide sequence ID" value="NZ_FOFA01000004.1"/>
</dbReference>
<organism evidence="3 4">
    <name type="scientific">Microlunatus flavus</name>
    <dbReference type="NCBI Taxonomy" id="1036181"/>
    <lineage>
        <taxon>Bacteria</taxon>
        <taxon>Bacillati</taxon>
        <taxon>Actinomycetota</taxon>
        <taxon>Actinomycetes</taxon>
        <taxon>Propionibacteriales</taxon>
        <taxon>Propionibacteriaceae</taxon>
        <taxon>Microlunatus</taxon>
    </lineage>
</organism>
<dbReference type="STRING" id="1036181.SAMN05421756_104248"/>
<sequence>MSEPSVPPEPAGSGPAGPVAQGVASEAADEAADEGGVPAGARPRLRITYCTQCRWLLRATWLAGELLTSFETTLGEVALRPGVGGVFTVEVDDELVWDRRRDGGFPDLAPLKRLVRDRVAPGRSLGHTDRAHGASDG</sequence>
<name>A0A1H9HH00_9ACTN</name>
<dbReference type="EMBL" id="FOFA01000004">
    <property type="protein sequence ID" value="SEQ61542.1"/>
    <property type="molecule type" value="Genomic_DNA"/>
</dbReference>
<dbReference type="NCBIfam" id="TIGR02174">
    <property type="entry name" value="CXXU_selWTH"/>
    <property type="match status" value="1"/>
</dbReference>
<dbReference type="InterPro" id="IPR036249">
    <property type="entry name" value="Thioredoxin-like_sf"/>
</dbReference>
<proteinExistence type="predicted"/>
<keyword evidence="1" id="KW-0676">Redox-active center</keyword>
<dbReference type="PANTHER" id="PTHR36417">
    <property type="entry name" value="SELENOPROTEIN DOMAIN PROTEIN (AFU_ORTHOLOGUE AFUA_1G05220)"/>
    <property type="match status" value="1"/>
</dbReference>
<dbReference type="PANTHER" id="PTHR36417:SF2">
    <property type="entry name" value="SELENOPROTEIN DOMAIN PROTEIN (AFU_ORTHOLOGUE AFUA_1G05220)"/>
    <property type="match status" value="1"/>
</dbReference>
<evidence type="ECO:0000313" key="3">
    <source>
        <dbReference type="EMBL" id="SEQ61542.1"/>
    </source>
</evidence>
<dbReference type="Pfam" id="PF10262">
    <property type="entry name" value="Rdx"/>
    <property type="match status" value="1"/>
</dbReference>
<dbReference type="Proteomes" id="UP000198504">
    <property type="component" value="Unassembled WGS sequence"/>
</dbReference>
<evidence type="ECO:0000256" key="2">
    <source>
        <dbReference type="SAM" id="MobiDB-lite"/>
    </source>
</evidence>
<evidence type="ECO:0000313" key="4">
    <source>
        <dbReference type="Proteomes" id="UP000198504"/>
    </source>
</evidence>
<accession>A0A1H9HH00</accession>
<protein>
    <submittedName>
        <fullName evidence="3">Selenoprotein W-related protein</fullName>
    </submittedName>
</protein>
<dbReference type="AlphaFoldDB" id="A0A1H9HH00"/>
<dbReference type="OrthoDB" id="9811366at2"/>
<dbReference type="InterPro" id="IPR011893">
    <property type="entry name" value="Selenoprotein_Rdx-typ"/>
</dbReference>
<keyword evidence="4" id="KW-1185">Reference proteome</keyword>
<dbReference type="Gene3D" id="3.40.30.10">
    <property type="entry name" value="Glutaredoxin"/>
    <property type="match status" value="1"/>
</dbReference>
<reference evidence="4" key="1">
    <citation type="submission" date="2016-10" db="EMBL/GenBank/DDBJ databases">
        <authorList>
            <person name="Varghese N."/>
            <person name="Submissions S."/>
        </authorList>
    </citation>
    <scope>NUCLEOTIDE SEQUENCE [LARGE SCALE GENOMIC DNA]</scope>
    <source>
        <strain evidence="4">CGMCC 4.6856</strain>
    </source>
</reference>
<evidence type="ECO:0000256" key="1">
    <source>
        <dbReference type="ARBA" id="ARBA00023284"/>
    </source>
</evidence>
<feature type="compositionally biased region" description="Pro residues" evidence="2">
    <location>
        <begin position="1"/>
        <end position="10"/>
    </location>
</feature>